<feature type="binding site" evidence="13">
    <location>
        <position position="77"/>
    </location>
    <ligand>
        <name>thiamine diphosphate</name>
        <dbReference type="ChEBI" id="CHEBI:58937"/>
    </ligand>
</feature>
<feature type="binding site" evidence="12">
    <location>
        <position position="462"/>
    </location>
    <ligand>
        <name>substrate</name>
    </ligand>
</feature>
<gene>
    <name evidence="17" type="primary">tkt</name>
    <name evidence="17" type="ORF">H9876_03415</name>
</gene>
<dbReference type="FunFam" id="3.40.50.970:FF:000003">
    <property type="entry name" value="Transketolase"/>
    <property type="match status" value="1"/>
</dbReference>
<dbReference type="InterPro" id="IPR005475">
    <property type="entry name" value="Transketolase-like_Pyr-bd"/>
</dbReference>
<evidence type="ECO:0000259" key="16">
    <source>
        <dbReference type="SMART" id="SM00861"/>
    </source>
</evidence>
<evidence type="ECO:0000256" key="8">
    <source>
        <dbReference type="ARBA" id="ARBA00023052"/>
    </source>
</evidence>
<dbReference type="Pfam" id="PF00456">
    <property type="entry name" value="Transketolase_N"/>
    <property type="match status" value="1"/>
</dbReference>
<evidence type="ECO:0000256" key="1">
    <source>
        <dbReference type="ARBA" id="ARBA00007131"/>
    </source>
</evidence>
<feature type="binding site" evidence="12">
    <location>
        <position position="37"/>
    </location>
    <ligand>
        <name>substrate</name>
    </ligand>
</feature>
<comment type="subunit">
    <text evidence="2">Homodimer.</text>
</comment>
<dbReference type="Gene3D" id="3.40.50.920">
    <property type="match status" value="1"/>
</dbReference>
<feature type="binding site" evidence="14">
    <location>
        <position position="198"/>
    </location>
    <ligand>
        <name>Mg(2+)</name>
        <dbReference type="ChEBI" id="CHEBI:18420"/>
    </ligand>
</feature>
<evidence type="ECO:0000256" key="9">
    <source>
        <dbReference type="ARBA" id="ARBA00049473"/>
    </source>
</evidence>
<sequence length="664" mass="72408">MTKNDSAQLASQSVSQRSVNALRMLGVDMIEKANSGHPGIVLGSAPIVYSLWEHFLTFNPREPQWFNRDRFVLSVGHGSALLYALLYMNGFDLTIDDLKNFRQLGSKTPGHPEYGHTPGVDATTGPLSQGLGMAVGMAMAEKHLAGQYNRPHFPIIDHFTYALVGDGDLEEGLSQEAINLAGHLELSKLIVLYDSNDVSLDGPLSDSSNENAAQRFRAAGWDYQLVNDGNDLESLDTAIAHAQRSHNPSIIEVKTVIGAGSPLAGTNKVHGAPLGPDNMAKLRKNLNWQLQPFQVDEDVYNHYDNFINQKIEAYHDWQKLFNHYQDQFPEEAAQLQDAKLHLDEQAVQFKTGEMIATRNASSTVMQALAQENQNFWGGAADLTASNKTYLTDCGDFTADDPSGRNIHYGIREFGMAAAANGITLHGGSRTFVSTFLVFSDYMKAAIRLAALMKIPTAFVFSHDSIAVGEDGPTHEPVEQLVGLRSIPGVNVFRPADANETLAAWQTIGDIDDHPAVLVTTRQKLPTLADAANGKDKVARGGYVISPAKGEPEGILIASGSEVPLAIKSQQQLAESHHDVAVVSMPCMELFNQQSQEYRDHVLPPALTKRVAIEMGTGFVWNQYVGSRGKIISVDQFGQSGDGSTIVSNYGFNVDNVTQTYLSLQ</sequence>
<dbReference type="NCBIfam" id="TIGR00232">
    <property type="entry name" value="tktlase_bact"/>
    <property type="match status" value="1"/>
</dbReference>
<feature type="binding site" evidence="12">
    <location>
        <position position="521"/>
    </location>
    <ligand>
        <name>substrate</name>
    </ligand>
</feature>
<evidence type="ECO:0000256" key="4">
    <source>
        <dbReference type="ARBA" id="ARBA00016662"/>
    </source>
</evidence>
<feature type="binding site" evidence="13">
    <location>
        <begin position="125"/>
        <end position="127"/>
    </location>
    <ligand>
        <name>thiamine diphosphate</name>
        <dbReference type="ChEBI" id="CHEBI:58937"/>
    </ligand>
</feature>
<dbReference type="GO" id="GO:0004802">
    <property type="term" value="F:transketolase activity"/>
    <property type="evidence" value="ECO:0007669"/>
    <property type="project" value="UniProtKB-UniRule"/>
</dbReference>
<dbReference type="SUPFAM" id="SSF52518">
    <property type="entry name" value="Thiamin diphosphate-binding fold (THDP-binding)"/>
    <property type="match status" value="2"/>
</dbReference>
<evidence type="ECO:0000256" key="6">
    <source>
        <dbReference type="ARBA" id="ARBA00022723"/>
    </source>
</evidence>
<dbReference type="EC" id="2.2.1.1" evidence="3 10"/>
<evidence type="ECO:0000256" key="11">
    <source>
        <dbReference type="PIRSR" id="PIRSR605478-1"/>
    </source>
</evidence>
<dbReference type="GO" id="GO:0005829">
    <property type="term" value="C:cytosol"/>
    <property type="evidence" value="ECO:0007669"/>
    <property type="project" value="TreeGrafter"/>
</dbReference>
<dbReference type="SMART" id="SM00861">
    <property type="entry name" value="Transket_pyr"/>
    <property type="match status" value="1"/>
</dbReference>
<dbReference type="InterPro" id="IPR033247">
    <property type="entry name" value="Transketolase_fam"/>
</dbReference>
<feature type="binding site" evidence="14">
    <location>
        <position position="196"/>
    </location>
    <ligand>
        <name>Mg(2+)</name>
        <dbReference type="ChEBI" id="CHEBI:18420"/>
    </ligand>
</feature>
<feature type="binding site" evidence="14">
    <location>
        <position position="166"/>
    </location>
    <ligand>
        <name>Mg(2+)</name>
        <dbReference type="ChEBI" id="CHEBI:18420"/>
    </ligand>
</feature>
<comment type="cofactor">
    <cofactor evidence="14">
        <name>Mg(2+)</name>
        <dbReference type="ChEBI" id="CHEBI:18420"/>
    </cofactor>
    <text evidence="14">Binds 1 Mg(2+) ion per subunit. Can also utilize other divalent metal cations, such as Ca(2+), Mn(2+) and Co(2+).</text>
</comment>
<evidence type="ECO:0000256" key="13">
    <source>
        <dbReference type="PIRSR" id="PIRSR605478-3"/>
    </source>
</evidence>
<feature type="active site" description="Proton donor" evidence="11">
    <location>
        <position position="412"/>
    </location>
</feature>
<reference evidence="17" key="2">
    <citation type="submission" date="2021-04" db="EMBL/GenBank/DDBJ databases">
        <authorList>
            <person name="Gilroy R."/>
        </authorList>
    </citation>
    <scope>NUCLEOTIDE SEQUENCE</scope>
    <source>
        <strain evidence="17">ChiHejej3B27-2180</strain>
    </source>
</reference>
<feature type="binding site" evidence="13">
    <location>
        <position position="167"/>
    </location>
    <ligand>
        <name>thiamine diphosphate</name>
        <dbReference type="ChEBI" id="CHEBI:58937"/>
    </ligand>
</feature>
<dbReference type="Gene3D" id="3.40.50.970">
    <property type="match status" value="2"/>
</dbReference>
<keyword evidence="5 17" id="KW-0808">Transferase</keyword>
<comment type="catalytic activity">
    <reaction evidence="9">
        <text>D-sedoheptulose 7-phosphate + D-glyceraldehyde 3-phosphate = aldehydo-D-ribose 5-phosphate + D-xylulose 5-phosphate</text>
        <dbReference type="Rhea" id="RHEA:10508"/>
        <dbReference type="ChEBI" id="CHEBI:57483"/>
        <dbReference type="ChEBI" id="CHEBI:57737"/>
        <dbReference type="ChEBI" id="CHEBI:58273"/>
        <dbReference type="ChEBI" id="CHEBI:59776"/>
        <dbReference type="EC" id="2.2.1.1"/>
    </reaction>
</comment>
<proteinExistence type="inferred from homology"/>
<evidence type="ECO:0000256" key="14">
    <source>
        <dbReference type="PIRSR" id="PIRSR605478-4"/>
    </source>
</evidence>
<feature type="binding site" evidence="12">
    <location>
        <position position="474"/>
    </location>
    <ligand>
        <name>substrate</name>
    </ligand>
</feature>
<keyword evidence="7 14" id="KW-0460">Magnesium</keyword>
<dbReference type="PANTHER" id="PTHR43522:SF2">
    <property type="entry name" value="TRANSKETOLASE 1-RELATED"/>
    <property type="match status" value="1"/>
</dbReference>
<dbReference type="Proteomes" id="UP000886878">
    <property type="component" value="Unassembled WGS sequence"/>
</dbReference>
<dbReference type="PANTHER" id="PTHR43522">
    <property type="entry name" value="TRANSKETOLASE"/>
    <property type="match status" value="1"/>
</dbReference>
<feature type="site" description="Important for catalytic activity" evidence="15">
    <location>
        <position position="37"/>
    </location>
</feature>
<protein>
    <recommendedName>
        <fullName evidence="4 10">Transketolase</fullName>
        <ecNumber evidence="3 10">2.2.1.1</ecNumber>
    </recommendedName>
</protein>
<dbReference type="InterPro" id="IPR005474">
    <property type="entry name" value="Transketolase_N"/>
</dbReference>
<evidence type="ECO:0000313" key="17">
    <source>
        <dbReference type="EMBL" id="HIW70414.1"/>
    </source>
</evidence>
<feature type="binding site" evidence="13">
    <location>
        <position position="270"/>
    </location>
    <ligand>
        <name>thiamine diphosphate</name>
        <dbReference type="ChEBI" id="CHEBI:58937"/>
    </ligand>
</feature>
<feature type="binding site" evidence="13">
    <location>
        <position position="438"/>
    </location>
    <ligand>
        <name>thiamine diphosphate</name>
        <dbReference type="ChEBI" id="CHEBI:58937"/>
    </ligand>
</feature>
<feature type="binding site" evidence="12">
    <location>
        <position position="270"/>
    </location>
    <ligand>
        <name>substrate</name>
    </ligand>
</feature>
<feature type="binding site" evidence="12">
    <location>
        <position position="385"/>
    </location>
    <ligand>
        <name>substrate</name>
    </ligand>
</feature>
<dbReference type="GO" id="GO:0046872">
    <property type="term" value="F:metal ion binding"/>
    <property type="evidence" value="ECO:0007669"/>
    <property type="project" value="UniProtKB-KW"/>
</dbReference>
<evidence type="ECO:0000256" key="2">
    <source>
        <dbReference type="ARBA" id="ARBA00011738"/>
    </source>
</evidence>
<dbReference type="InterPro" id="IPR005478">
    <property type="entry name" value="Transketolase_bac-like"/>
</dbReference>
<evidence type="ECO:0000313" key="18">
    <source>
        <dbReference type="Proteomes" id="UP000886878"/>
    </source>
</evidence>
<dbReference type="InterPro" id="IPR009014">
    <property type="entry name" value="Transketo_C/PFOR_II"/>
</dbReference>
<dbReference type="InterPro" id="IPR049557">
    <property type="entry name" value="Transketolase_CS"/>
</dbReference>
<dbReference type="InterPro" id="IPR029061">
    <property type="entry name" value="THDP-binding"/>
</dbReference>
<comment type="caution">
    <text evidence="17">The sequence shown here is derived from an EMBL/GenBank/DDBJ whole genome shotgun (WGS) entry which is preliminary data.</text>
</comment>
<feature type="site" description="Important for catalytic activity" evidence="15">
    <location>
        <position position="270"/>
    </location>
</feature>
<dbReference type="FunFam" id="3.40.50.920:FF:000003">
    <property type="entry name" value="Transketolase"/>
    <property type="match status" value="1"/>
</dbReference>
<comment type="cofactor">
    <cofactor evidence="13">
        <name>thiamine diphosphate</name>
        <dbReference type="ChEBI" id="CHEBI:58937"/>
    </cofactor>
    <text evidence="13">Binds 1 thiamine pyrophosphate per subunit. During the reaction, the substrate forms a covalent intermediate with the cofactor.</text>
</comment>
<dbReference type="GO" id="GO:0006098">
    <property type="term" value="P:pentose-phosphate shunt"/>
    <property type="evidence" value="ECO:0007669"/>
    <property type="project" value="TreeGrafter"/>
</dbReference>
<evidence type="ECO:0000256" key="3">
    <source>
        <dbReference type="ARBA" id="ARBA00013152"/>
    </source>
</evidence>
<evidence type="ECO:0000256" key="7">
    <source>
        <dbReference type="ARBA" id="ARBA00022842"/>
    </source>
</evidence>
<dbReference type="SUPFAM" id="SSF52922">
    <property type="entry name" value="TK C-terminal domain-like"/>
    <property type="match status" value="1"/>
</dbReference>
<evidence type="ECO:0000256" key="10">
    <source>
        <dbReference type="NCBIfam" id="TIGR00232"/>
    </source>
</evidence>
<comment type="similarity">
    <text evidence="1">Belongs to the transketolase family.</text>
</comment>
<name>A0A9D1QPX5_9LACO</name>
<dbReference type="CDD" id="cd02012">
    <property type="entry name" value="TPP_TK"/>
    <property type="match status" value="1"/>
</dbReference>
<dbReference type="CDD" id="cd07033">
    <property type="entry name" value="TPP_PYR_DXS_TK_like"/>
    <property type="match status" value="1"/>
</dbReference>
<dbReference type="Pfam" id="PF02779">
    <property type="entry name" value="Transket_pyr"/>
    <property type="match status" value="1"/>
</dbReference>
<keyword evidence="8 13" id="KW-0786">Thiamine pyrophosphate</keyword>
<evidence type="ECO:0000256" key="15">
    <source>
        <dbReference type="PIRSR" id="PIRSR605478-5"/>
    </source>
</evidence>
<evidence type="ECO:0000256" key="5">
    <source>
        <dbReference type="ARBA" id="ARBA00022679"/>
    </source>
</evidence>
<dbReference type="PROSITE" id="PS00801">
    <property type="entry name" value="TRANSKETOLASE_1"/>
    <property type="match status" value="1"/>
</dbReference>
<reference evidence="17" key="1">
    <citation type="journal article" date="2021" name="PeerJ">
        <title>Extensive microbial diversity within the chicken gut microbiome revealed by metagenomics and culture.</title>
        <authorList>
            <person name="Gilroy R."/>
            <person name="Ravi A."/>
            <person name="Getino M."/>
            <person name="Pursley I."/>
            <person name="Horton D.L."/>
            <person name="Alikhan N.F."/>
            <person name="Baker D."/>
            <person name="Gharbi K."/>
            <person name="Hall N."/>
            <person name="Watson M."/>
            <person name="Adriaenssens E.M."/>
            <person name="Foster-Nyarko E."/>
            <person name="Jarju S."/>
            <person name="Secka A."/>
            <person name="Antonio M."/>
            <person name="Oren A."/>
            <person name="Chaudhuri R.R."/>
            <person name="La Ragione R."/>
            <person name="Hildebrand F."/>
            <person name="Pallen M.J."/>
        </authorList>
    </citation>
    <scope>NUCLEOTIDE SEQUENCE</scope>
    <source>
        <strain evidence="17">ChiHejej3B27-2180</strain>
    </source>
</reference>
<dbReference type="InterPro" id="IPR055152">
    <property type="entry name" value="Transketolase-like_C_2"/>
</dbReference>
<feature type="binding site" evidence="12">
    <location>
        <position position="470"/>
    </location>
    <ligand>
        <name>substrate</name>
    </ligand>
</feature>
<keyword evidence="6 14" id="KW-0479">Metal-binding</keyword>
<feature type="binding site" evidence="12">
    <location>
        <position position="358"/>
    </location>
    <ligand>
        <name>substrate</name>
    </ligand>
</feature>
<organism evidence="17 18">
    <name type="scientific">Candidatus Limosilactobacillus merdipullorum</name>
    <dbReference type="NCBI Taxonomy" id="2838653"/>
    <lineage>
        <taxon>Bacteria</taxon>
        <taxon>Bacillati</taxon>
        <taxon>Bacillota</taxon>
        <taxon>Bacilli</taxon>
        <taxon>Lactobacillales</taxon>
        <taxon>Lactobacillaceae</taxon>
        <taxon>Limosilactobacillus</taxon>
    </lineage>
</organism>
<feature type="domain" description="Transketolase-like pyrimidine-binding" evidence="16">
    <location>
        <begin position="355"/>
        <end position="526"/>
    </location>
</feature>
<accession>A0A9D1QPX5</accession>
<evidence type="ECO:0000256" key="12">
    <source>
        <dbReference type="PIRSR" id="PIRSR605478-2"/>
    </source>
</evidence>
<dbReference type="Pfam" id="PF22613">
    <property type="entry name" value="Transketolase_C_1"/>
    <property type="match status" value="1"/>
</dbReference>
<dbReference type="FunFam" id="3.40.50.970:FF:000004">
    <property type="entry name" value="Transketolase"/>
    <property type="match status" value="1"/>
</dbReference>
<dbReference type="AlphaFoldDB" id="A0A9D1QPX5"/>
<feature type="binding site" evidence="13">
    <location>
        <position position="196"/>
    </location>
    <ligand>
        <name>thiamine diphosphate</name>
        <dbReference type="ChEBI" id="CHEBI:58937"/>
    </ligand>
</feature>
<dbReference type="EMBL" id="DXGK01000065">
    <property type="protein sequence ID" value="HIW70414.1"/>
    <property type="molecule type" value="Genomic_DNA"/>
</dbReference>